<gene>
    <name evidence="7" type="ordered locus">Celgi_2373</name>
</gene>
<comment type="similarity">
    <text evidence="2 4">Belongs to the pyridoxal phosphate-binding protein YggS/PROSC family.</text>
</comment>
<dbReference type="KEGG" id="cga:Celgi_2373"/>
<reference evidence="8" key="1">
    <citation type="submission" date="2011-04" db="EMBL/GenBank/DDBJ databases">
        <title>Complete sequence of Cellvibrio gilvus ATCC 13127.</title>
        <authorList>
            <person name="Lucas S."/>
            <person name="Han J."/>
            <person name="Lapidus A."/>
            <person name="Cheng J.-F."/>
            <person name="Goodwin L."/>
            <person name="Pitluck S."/>
            <person name="Peters L."/>
            <person name="Munk A."/>
            <person name="Detter J.C."/>
            <person name="Han C."/>
            <person name="Tapia R."/>
            <person name="Land M."/>
            <person name="Hauser L."/>
            <person name="Kyrpides N."/>
            <person name="Ivanova N."/>
            <person name="Ovchinnikova G."/>
            <person name="Pagani I."/>
            <person name="Mead D."/>
            <person name="Brumm P."/>
            <person name="Woyke T."/>
        </authorList>
    </citation>
    <scope>NUCLEOTIDE SEQUENCE [LARGE SCALE GENOMIC DNA]</scope>
    <source>
        <strain evidence="8">ATCC 13127 / NRRL B-14078</strain>
    </source>
</reference>
<keyword evidence="1 2" id="KW-0663">Pyridoxal phosphate</keyword>
<accession>F8A1I8</accession>
<dbReference type="AlphaFoldDB" id="F8A1I8"/>
<dbReference type="CDD" id="cd00635">
    <property type="entry name" value="PLPDE_III_YBL036c_like"/>
    <property type="match status" value="1"/>
</dbReference>
<dbReference type="InterPro" id="IPR029066">
    <property type="entry name" value="PLP-binding_barrel"/>
</dbReference>
<evidence type="ECO:0000256" key="2">
    <source>
        <dbReference type="HAMAP-Rule" id="MF_02087"/>
    </source>
</evidence>
<evidence type="ECO:0000313" key="8">
    <source>
        <dbReference type="Proteomes" id="UP000000485"/>
    </source>
</evidence>
<feature type="domain" description="Alanine racemase N-terminal" evidence="6">
    <location>
        <begin position="17"/>
        <end position="243"/>
    </location>
</feature>
<keyword evidence="8" id="KW-1185">Reference proteome</keyword>
<name>F8A1I8_CELGA</name>
<dbReference type="InterPro" id="IPR011078">
    <property type="entry name" value="PyrdxlP_homeostasis"/>
</dbReference>
<protein>
    <recommendedName>
        <fullName evidence="2">Pyridoxal phosphate homeostasis protein</fullName>
        <shortName evidence="2">PLP homeostasis protein</shortName>
    </recommendedName>
</protein>
<sequence length="244" mass="25449">MTDEQHDERIAALDRRLAEVRERVRRACAAAGRPERDVTLLLASKAQPLPVVRAAVEASARTPGPVLLGENRVQELVAKAPALLDLGPAWHFIGPLQSNKVNAALPWVSCVESLASLELAHRLAARVPDRSAPLDVMVQVNVSGEPTKSGVAPDDALALARDVAAIDGLRLVGLMTVGARSDDEAVVASGYDRLRSLRDEVLASGAPGTASAVGLSMGMSGDLELAIAHGATVVRIGSAVFGGR</sequence>
<comment type="function">
    <text evidence="2">Pyridoxal 5'-phosphate (PLP)-binding protein, which is involved in PLP homeostasis.</text>
</comment>
<dbReference type="HAMAP" id="MF_02087">
    <property type="entry name" value="PLP_homeostasis"/>
    <property type="match status" value="1"/>
</dbReference>
<dbReference type="eggNOG" id="COG0325">
    <property type="taxonomic scope" value="Bacteria"/>
</dbReference>
<dbReference type="Gene3D" id="3.20.20.10">
    <property type="entry name" value="Alanine racemase"/>
    <property type="match status" value="1"/>
</dbReference>
<dbReference type="InterPro" id="IPR001608">
    <property type="entry name" value="Ala_racemase_N"/>
</dbReference>
<evidence type="ECO:0000259" key="6">
    <source>
        <dbReference type="Pfam" id="PF01168"/>
    </source>
</evidence>
<dbReference type="HOGENOM" id="CLU_059988_1_0_11"/>
<evidence type="ECO:0000256" key="3">
    <source>
        <dbReference type="PIRSR" id="PIRSR004848-1"/>
    </source>
</evidence>
<dbReference type="SUPFAM" id="SSF51419">
    <property type="entry name" value="PLP-binding barrel"/>
    <property type="match status" value="1"/>
</dbReference>
<evidence type="ECO:0000313" key="7">
    <source>
        <dbReference type="EMBL" id="AEI12872.1"/>
    </source>
</evidence>
<dbReference type="GO" id="GO:0030170">
    <property type="term" value="F:pyridoxal phosphate binding"/>
    <property type="evidence" value="ECO:0007669"/>
    <property type="project" value="UniProtKB-UniRule"/>
</dbReference>
<dbReference type="PANTHER" id="PTHR10146">
    <property type="entry name" value="PROLINE SYNTHETASE CO-TRANSCRIBED BACTERIAL HOMOLOG PROTEIN"/>
    <property type="match status" value="1"/>
</dbReference>
<organism evidence="7 8">
    <name type="scientific">Cellulomonas gilvus (strain ATCC 13127 / NRRL B-14078)</name>
    <name type="common">Cellvibrio gilvus</name>
    <dbReference type="NCBI Taxonomy" id="593907"/>
    <lineage>
        <taxon>Bacteria</taxon>
        <taxon>Bacillati</taxon>
        <taxon>Actinomycetota</taxon>
        <taxon>Actinomycetes</taxon>
        <taxon>Micrococcales</taxon>
        <taxon>Cellulomonadaceae</taxon>
        <taxon>Cellulomonas</taxon>
    </lineage>
</organism>
<dbReference type="PANTHER" id="PTHR10146:SF14">
    <property type="entry name" value="PYRIDOXAL PHOSPHATE HOMEOSTASIS PROTEIN"/>
    <property type="match status" value="1"/>
</dbReference>
<evidence type="ECO:0000256" key="4">
    <source>
        <dbReference type="RuleBase" id="RU004514"/>
    </source>
</evidence>
<dbReference type="PIRSF" id="PIRSF004848">
    <property type="entry name" value="YBL036c_PLPDEIII"/>
    <property type="match status" value="1"/>
</dbReference>
<proteinExistence type="inferred from homology"/>
<dbReference type="EMBL" id="CP002665">
    <property type="protein sequence ID" value="AEI12872.1"/>
    <property type="molecule type" value="Genomic_DNA"/>
</dbReference>
<feature type="modified residue" description="N6-(pyridoxal phosphate)lysine" evidence="2 3">
    <location>
        <position position="45"/>
    </location>
</feature>
<comment type="cofactor">
    <cofactor evidence="3">
        <name>pyridoxal 5'-phosphate</name>
        <dbReference type="ChEBI" id="CHEBI:597326"/>
    </cofactor>
</comment>
<evidence type="ECO:0000256" key="5">
    <source>
        <dbReference type="SAM" id="Coils"/>
    </source>
</evidence>
<dbReference type="RefSeq" id="WP_013884390.1">
    <property type="nucleotide sequence ID" value="NC_015671.1"/>
</dbReference>
<dbReference type="Pfam" id="PF01168">
    <property type="entry name" value="Ala_racemase_N"/>
    <property type="match status" value="1"/>
</dbReference>
<keyword evidence="5" id="KW-0175">Coiled coil</keyword>
<dbReference type="NCBIfam" id="TIGR00044">
    <property type="entry name" value="YggS family pyridoxal phosphate-dependent enzyme"/>
    <property type="match status" value="1"/>
</dbReference>
<evidence type="ECO:0000256" key="1">
    <source>
        <dbReference type="ARBA" id="ARBA00022898"/>
    </source>
</evidence>
<feature type="coiled-coil region" evidence="5">
    <location>
        <begin position="3"/>
        <end position="30"/>
    </location>
</feature>
<dbReference type="Proteomes" id="UP000000485">
    <property type="component" value="Chromosome"/>
</dbReference>
<dbReference type="STRING" id="593907.Celgi_2373"/>